<evidence type="ECO:0000256" key="3">
    <source>
        <dbReference type="ARBA" id="ARBA00023002"/>
    </source>
</evidence>
<keyword evidence="3 4" id="KW-0560">Oxidoreductase</keyword>
<dbReference type="KEGG" id="alka:J0B03_01665"/>
<evidence type="ECO:0000313" key="5">
    <source>
        <dbReference type="Proteomes" id="UP000663499"/>
    </source>
</evidence>
<proteinExistence type="predicted"/>
<accession>A0A974XFE6</accession>
<protein>
    <submittedName>
        <fullName evidence="4">Precorrin-6A reductase</fullName>
        <ecNumber evidence="4">1.3.1.54</ecNumber>
    </submittedName>
</protein>
<evidence type="ECO:0000256" key="1">
    <source>
        <dbReference type="ARBA" id="ARBA00004953"/>
    </source>
</evidence>
<dbReference type="RefSeq" id="WP_207300159.1">
    <property type="nucleotide sequence ID" value="NZ_CP071444.1"/>
</dbReference>
<dbReference type="GO" id="GO:0009236">
    <property type="term" value="P:cobalamin biosynthetic process"/>
    <property type="evidence" value="ECO:0007669"/>
    <property type="project" value="UniProtKB-KW"/>
</dbReference>
<sequence>MIVVFAGTKDGRDWVLDRLDQGEEIVVSVATAYGASLYPEQEKLQVVSGRKNLEEMKKFLLAHDPKRVVDWTHPYAVEVSRNIKKACEELVIPYGRIHRETSLVGLEHPKMYTFHRYEPLTEYLKKTKGNILWTIGSNGLDQVMIKDLIHRSYVRVLPTSQVLMKCEGLGLDPSRILGLQGPFSKELNLAIYRDYDIEYMVTKDSGKPGGTLEKVLPALEMGIQVLVYGRPVE</sequence>
<dbReference type="PANTHER" id="PTHR36925">
    <property type="entry name" value="COBALT-PRECORRIN-6A REDUCTASE"/>
    <property type="match status" value="1"/>
</dbReference>
<dbReference type="InterPro" id="IPR003723">
    <property type="entry name" value="Precorrin-6x_reduct"/>
</dbReference>
<reference evidence="4" key="1">
    <citation type="submission" date="2021-03" db="EMBL/GenBank/DDBJ databases">
        <title>Alkalibacter marinus sp. nov., isolated from tidal flat sediment.</title>
        <authorList>
            <person name="Namirimu T."/>
            <person name="Yang J.-A."/>
            <person name="Yang S.-H."/>
            <person name="Kim Y.-J."/>
            <person name="Kwon K.K."/>
        </authorList>
    </citation>
    <scope>NUCLEOTIDE SEQUENCE</scope>
    <source>
        <strain evidence="4">ES005</strain>
    </source>
</reference>
<evidence type="ECO:0000256" key="2">
    <source>
        <dbReference type="ARBA" id="ARBA00022573"/>
    </source>
</evidence>
<dbReference type="GO" id="GO:0016994">
    <property type="term" value="F:precorrin-6A reductase activity"/>
    <property type="evidence" value="ECO:0007669"/>
    <property type="project" value="UniProtKB-EC"/>
</dbReference>
<comment type="pathway">
    <text evidence="1">Cofactor biosynthesis; adenosylcobalamin biosynthesis.</text>
</comment>
<name>A0A974XFE6_9FIRM</name>
<keyword evidence="5" id="KW-1185">Reference proteome</keyword>
<dbReference type="Proteomes" id="UP000663499">
    <property type="component" value="Chromosome"/>
</dbReference>
<dbReference type="NCBIfam" id="TIGR00715">
    <property type="entry name" value="precor6x_red"/>
    <property type="match status" value="1"/>
</dbReference>
<dbReference type="PANTHER" id="PTHR36925:SF1">
    <property type="entry name" value="COBALT-PRECORRIN-6A REDUCTASE"/>
    <property type="match status" value="1"/>
</dbReference>
<evidence type="ECO:0000313" key="4">
    <source>
        <dbReference type="EMBL" id="QSX08818.1"/>
    </source>
</evidence>
<dbReference type="EMBL" id="CP071444">
    <property type="protein sequence ID" value="QSX08818.1"/>
    <property type="molecule type" value="Genomic_DNA"/>
</dbReference>
<dbReference type="PROSITE" id="PS51014">
    <property type="entry name" value="COBK_CBIJ"/>
    <property type="match status" value="1"/>
</dbReference>
<keyword evidence="2" id="KW-0169">Cobalamin biosynthesis</keyword>
<dbReference type="EC" id="1.3.1.54" evidence="4"/>
<dbReference type="AlphaFoldDB" id="A0A974XFE6"/>
<gene>
    <name evidence="4" type="primary">cobK</name>
    <name evidence="4" type="ORF">J0B03_01665</name>
</gene>
<dbReference type="Pfam" id="PF02571">
    <property type="entry name" value="CbiJ"/>
    <property type="match status" value="1"/>
</dbReference>
<organism evidence="4 5">
    <name type="scientific">Alkalibacter rhizosphaerae</name>
    <dbReference type="NCBI Taxonomy" id="2815577"/>
    <lineage>
        <taxon>Bacteria</taxon>
        <taxon>Bacillati</taxon>
        <taxon>Bacillota</taxon>
        <taxon>Clostridia</taxon>
        <taxon>Eubacteriales</taxon>
        <taxon>Eubacteriaceae</taxon>
        <taxon>Alkalibacter</taxon>
    </lineage>
</organism>